<feature type="compositionally biased region" description="Gly residues" evidence="1">
    <location>
        <begin position="2261"/>
        <end position="2270"/>
    </location>
</feature>
<feature type="compositionally biased region" description="Low complexity" evidence="1">
    <location>
        <begin position="1751"/>
        <end position="1762"/>
    </location>
</feature>
<feature type="compositionally biased region" description="Low complexity" evidence="1">
    <location>
        <begin position="947"/>
        <end position="958"/>
    </location>
</feature>
<organism evidence="2">
    <name type="scientific">Fonticula alba</name>
    <name type="common">Slime mold</name>
    <dbReference type="NCBI Taxonomy" id="691883"/>
    <lineage>
        <taxon>Eukaryota</taxon>
        <taxon>Rotosphaerida</taxon>
        <taxon>Fonticulaceae</taxon>
        <taxon>Fonticula</taxon>
    </lineage>
</organism>
<feature type="compositionally biased region" description="Basic residues" evidence="1">
    <location>
        <begin position="1248"/>
        <end position="1259"/>
    </location>
</feature>
<evidence type="ECO:0000313" key="2">
    <source>
        <dbReference type="EMBL" id="KCV69948.1"/>
    </source>
</evidence>
<protein>
    <submittedName>
        <fullName evidence="2">Uncharacterized protein</fullName>
    </submittedName>
</protein>
<feature type="region of interest" description="Disordered" evidence="1">
    <location>
        <begin position="1225"/>
        <end position="1346"/>
    </location>
</feature>
<keyword evidence="3" id="KW-1185">Reference proteome</keyword>
<proteinExistence type="predicted"/>
<dbReference type="EMBL" id="KB932205">
    <property type="protein sequence ID" value="KCV69948.1"/>
    <property type="molecule type" value="Genomic_DNA"/>
</dbReference>
<feature type="region of interest" description="Disordered" evidence="1">
    <location>
        <begin position="1978"/>
        <end position="2017"/>
    </location>
</feature>
<feature type="compositionally biased region" description="Basic and acidic residues" evidence="1">
    <location>
        <begin position="130"/>
        <end position="139"/>
    </location>
</feature>
<feature type="compositionally biased region" description="Low complexity" evidence="1">
    <location>
        <begin position="1360"/>
        <end position="1374"/>
    </location>
</feature>
<feature type="region of interest" description="Disordered" evidence="1">
    <location>
        <begin position="1835"/>
        <end position="1859"/>
    </location>
</feature>
<feature type="compositionally biased region" description="Pro residues" evidence="1">
    <location>
        <begin position="1272"/>
        <end position="1282"/>
    </location>
</feature>
<feature type="region of interest" description="Disordered" evidence="1">
    <location>
        <begin position="280"/>
        <end position="308"/>
    </location>
</feature>
<feature type="region of interest" description="Disordered" evidence="1">
    <location>
        <begin position="1613"/>
        <end position="1764"/>
    </location>
</feature>
<feature type="region of interest" description="Disordered" evidence="1">
    <location>
        <begin position="76"/>
        <end position="174"/>
    </location>
</feature>
<feature type="region of interest" description="Disordered" evidence="1">
    <location>
        <begin position="1"/>
        <end position="58"/>
    </location>
</feature>
<feature type="compositionally biased region" description="Low complexity" evidence="1">
    <location>
        <begin position="1683"/>
        <end position="1692"/>
    </location>
</feature>
<sequence length="2283" mass="239713">MTPLENQALRGLTPQRAAKRHELNAPPDPGPGLVSWANEVSGQDNGHLKTSTPDKPKHALAVDELALSLEEAARIVETTSSSEAESSAEGLPLGSMPRSTKHPRATYPSRAEAPQGENGHAPLGPGGTARARESQRGREFLLPPARIPVGAGGPTPGSEAAHATATGKHHGGESFLHDVRLNPVENFRLRQRISRSMMHELRAACATLQLLKSVWSKRVLPMLMTLQPETPAERETVRTLRFLWLDDYIESIELMYQRVARVQEKTRANKENIRRALKRMEERMRDSGPGSGVEPGAGGAAGTSLPASDQAMQEKHLTAWKFVMPLGTDATAHLLPLIPTLERAYMEYFTARTNFLTYRSERIIIPVSSSIIAAEAEIASMLSQASRPFNVAFSVANAERLVDSVVECLAFTTSGSFLSRVLMLPQYRLVRMHQYARFLVQLTPAVTSPACAWRDRLLLLITRFAPQDELFRQYLVTLDQPTSPSSENLLDRRELQQMASACMLDSPTLDRPPKSDAGPDAGWQGPAGQASVSKSSSPGASFRSVNNTSADTFLDDEDDDEEEGALARADGSPLALIPGVARAAANVADLRFIRKKLRQFDQGIGQFAKSVEGAITMEKRMAVVMCRLAVRPDAPPPDDSPIEVWTSGQPGSTSASATPGSSADSSRSSAGRSGSRSTPASQSRTPPLALAPAEERLLNSETDLFRSPPSPVLYIQASTLEDALSEDVLEQGALSQAASTLLTQALQYYLLASEREQKALPALRQLVRRIRHQYLKPCWDALERANAVCSRRERLVGRCAVLASGLPRPTVRDRSARLFGDESQAGGWATERQPGLERLDARLAGSRAATTTTTAATAATAATVAARATQGEVSPPGGAHPIAGGRFGEGAPSPGSSPGVPSSSRPEDPVPTGLPPAPPMSESSSSTERSSDENSLEAPGAHGGGPAARPKGPAARQAGRPRDPDGLLESRPKSDSQQGEGISSCDAQSRLERSGLGSRGGAQSVTGPAGGGGGGGGNSSSSSHYRPGPLASMQRALEHEQGLGRSRSSLTLHRNRTGEPDKPDEPPVAARIRGSLAKGSRLRRLSRLSAWDTAPENGGEGRHADEADSPSSGLGSTEPGVAAVTCRCDPTAAGSGVPRCDNWTEFRRLTQMINEDVPILVKELIPEIMRPASRILIKAMHAHSARLRTDYGAILETLTHSRGLYYSGVPLADILAEEHVAPVDFGDPELGSAERLDRRSRQSEMLRRRAANRHRRRPQPGRASGPPDREPPPPAGTQPPGRPGQGGDALPGAESGPNVPGPSPAPRTLWGRQVVRRPANLFSGRADIHSAGPPTRRRAPGDHAVDSVLGRVAKSLIPGSSSEELLTSQSSSELPGPNWYGATSAEGQSPPPAGPRGAGGSGPASGKQARAPAAASTVEAPPGDDRPHGPASLSGEALPPGHPPAAGAEANARQRQKSAQSSRTARRDSAGRESGPAGKGTNRYLPMSASRSDIMNPLSRPGHLEKLQRNMSFICACYLRARRRVVRSLGPMLQQLRIVSPVAVRMLLVNQPRQTQAARYQVKCRYAMLEAERAGESAQSARAAAIAMRPGGFLSSHGGRSKSTERRLLDDQAGIRQPGGNAGAAGVAAAPKDSDSPPPRGPTMAAAPADQPTLAEDSGTVTGPATDTPAQPSEAPAEAGTFAPPVAVGVSGPPIPTEDAGPAIAPPASPASLMEALPELKKGGTEPAGAAMSPAPAPAPAGGDNMPTPASSDVSPRRSPSSMTSLDMVKHVESLTNDTPHATEPEAILPADDVLFRPVEGKLRLSESNRSSQLCNECEFSRSADMFMEIPEQAHTAGPADGEARHRSAGSSPSHVFPKTGNMVRPASACQHDRALAPVSMGPGVPPSTPVGMKHGAPPREEVPTEVIFSPLQPTLDPFHERDDDRASLLSKRRRRALLLRSQSWPSLLTQAAKRQMDTAPGGLVGVAGWLQCRSEPWRATSSHGATPPGVSPPGATPPPPSADAGQTPLTRHMDGRLGPVPLGTRPAGPFLVLGSADSITQRPIIKVRVNAPDLARAESMAAPESTGGAWWQGAIATGLEREWSGPHAVADALPGGQPGPSLPRAEGASSGDFLLSCQEVAAALVSRAVMVASKSIARGIWTREPSPNPVGGCFSTVCKQRAQCHPSSMSSRQPSFTDKPAFAAGGAGLLQDFRVLHGHGAGLGKEPALHAAPGAGLLPAAPAVASFAQLVSDLGSPMPRLSAVLVTYPPPEGGLPEGRVGPGRGGVADGGPVAADDEAGLA</sequence>
<feature type="compositionally biased region" description="Low complexity" evidence="1">
    <location>
        <begin position="650"/>
        <end position="689"/>
    </location>
</feature>
<feature type="compositionally biased region" description="Low complexity" evidence="1">
    <location>
        <begin position="526"/>
        <end position="541"/>
    </location>
</feature>
<feature type="compositionally biased region" description="Gly residues" evidence="1">
    <location>
        <begin position="1008"/>
        <end position="1018"/>
    </location>
</feature>
<feature type="region of interest" description="Disordered" evidence="1">
    <location>
        <begin position="2252"/>
        <end position="2283"/>
    </location>
</feature>
<feature type="region of interest" description="Disordered" evidence="1">
    <location>
        <begin position="505"/>
        <end position="569"/>
    </location>
</feature>
<dbReference type="Proteomes" id="UP000030693">
    <property type="component" value="Unassembled WGS sequence"/>
</dbReference>
<feature type="compositionally biased region" description="Polar residues" evidence="1">
    <location>
        <begin position="975"/>
        <end position="987"/>
    </location>
</feature>
<feature type="region of interest" description="Disordered" evidence="1">
    <location>
        <begin position="866"/>
        <end position="1119"/>
    </location>
</feature>
<feature type="compositionally biased region" description="Basic and acidic residues" evidence="1">
    <location>
        <begin position="960"/>
        <end position="974"/>
    </location>
</feature>
<gene>
    <name evidence="2" type="ORF">H696_03413</name>
</gene>
<feature type="compositionally biased region" description="Polar residues" evidence="1">
    <location>
        <begin position="38"/>
        <end position="51"/>
    </location>
</feature>
<evidence type="ECO:0000313" key="3">
    <source>
        <dbReference type="Proteomes" id="UP000030693"/>
    </source>
</evidence>
<feature type="compositionally biased region" description="Pro residues" evidence="1">
    <location>
        <begin position="1990"/>
        <end position="2002"/>
    </location>
</feature>
<reference evidence="2" key="1">
    <citation type="submission" date="2013-04" db="EMBL/GenBank/DDBJ databases">
        <title>The Genome Sequence of Fonticula alba ATCC 38817.</title>
        <authorList>
            <consortium name="The Broad Institute Genomics Platform"/>
            <person name="Russ C."/>
            <person name="Cuomo C."/>
            <person name="Burger G."/>
            <person name="Gray M.W."/>
            <person name="Holland P.W.H."/>
            <person name="King N."/>
            <person name="Lang F.B.F."/>
            <person name="Roger A.J."/>
            <person name="Ruiz-Trillo I."/>
            <person name="Brown M."/>
            <person name="Walker B."/>
            <person name="Young S."/>
            <person name="Zeng Q."/>
            <person name="Gargeya S."/>
            <person name="Fitzgerald M."/>
            <person name="Haas B."/>
            <person name="Abouelleil A."/>
            <person name="Allen A.W."/>
            <person name="Alvarado L."/>
            <person name="Arachchi H.M."/>
            <person name="Berlin A.M."/>
            <person name="Chapman S.B."/>
            <person name="Gainer-Dewar J."/>
            <person name="Goldberg J."/>
            <person name="Griggs A."/>
            <person name="Gujja S."/>
            <person name="Hansen M."/>
            <person name="Howarth C."/>
            <person name="Imamovic A."/>
            <person name="Ireland A."/>
            <person name="Larimer J."/>
            <person name="McCowan C."/>
            <person name="Murphy C."/>
            <person name="Pearson M."/>
            <person name="Poon T.W."/>
            <person name="Priest M."/>
            <person name="Roberts A."/>
            <person name="Saif S."/>
            <person name="Shea T."/>
            <person name="Sisk P."/>
            <person name="Sykes S."/>
            <person name="Wortman J."/>
            <person name="Nusbaum C."/>
            <person name="Birren B."/>
        </authorList>
    </citation>
    <scope>NUCLEOTIDE SEQUENCE [LARGE SCALE GENOMIC DNA]</scope>
    <source>
        <strain evidence="2">ATCC 38817</strain>
    </source>
</reference>
<name>A0A058Z7Q7_FONAL</name>
<accession>A0A058Z7Q7</accession>
<feature type="compositionally biased region" description="Polar residues" evidence="1">
    <location>
        <begin position="1659"/>
        <end position="1671"/>
    </location>
</feature>
<feature type="compositionally biased region" description="Low complexity" evidence="1">
    <location>
        <begin position="889"/>
        <end position="904"/>
    </location>
</feature>
<feature type="region of interest" description="Disordered" evidence="1">
    <location>
        <begin position="1358"/>
        <end position="1493"/>
    </location>
</feature>
<feature type="compositionally biased region" description="Basic and acidic residues" evidence="1">
    <location>
        <begin position="1232"/>
        <end position="1247"/>
    </location>
</feature>
<feature type="compositionally biased region" description="Low complexity" evidence="1">
    <location>
        <begin position="77"/>
        <end position="89"/>
    </location>
</feature>
<feature type="compositionally biased region" description="Acidic residues" evidence="1">
    <location>
        <begin position="553"/>
        <end position="564"/>
    </location>
</feature>
<feature type="region of interest" description="Disordered" evidence="1">
    <location>
        <begin position="632"/>
        <end position="689"/>
    </location>
</feature>
<feature type="region of interest" description="Disordered" evidence="1">
    <location>
        <begin position="2088"/>
        <end position="2109"/>
    </location>
</feature>
<feature type="compositionally biased region" description="Basic and acidic residues" evidence="1">
    <location>
        <begin position="1056"/>
        <end position="1065"/>
    </location>
</feature>
<feature type="compositionally biased region" description="Low complexity" evidence="1">
    <location>
        <begin position="1435"/>
        <end position="1451"/>
    </location>
</feature>
<evidence type="ECO:0000256" key="1">
    <source>
        <dbReference type="SAM" id="MobiDB-lite"/>
    </source>
</evidence>
<dbReference type="GeneID" id="20528138"/>
<dbReference type="RefSeq" id="XP_009495554.1">
    <property type="nucleotide sequence ID" value="XM_009497279.1"/>
</dbReference>
<feature type="compositionally biased region" description="Gly residues" evidence="1">
    <location>
        <begin position="289"/>
        <end position="301"/>
    </location>
</feature>